<dbReference type="PANTHER" id="PTHR30461:SF23">
    <property type="entry name" value="DNA RECOMBINASE-RELATED"/>
    <property type="match status" value="1"/>
</dbReference>
<feature type="domain" description="Resolvase/invertase-type recombinase catalytic" evidence="1">
    <location>
        <begin position="1"/>
        <end position="113"/>
    </location>
</feature>
<dbReference type="PROSITE" id="PS51737">
    <property type="entry name" value="RECOMBINASE_DNA_BIND"/>
    <property type="match status" value="1"/>
</dbReference>
<dbReference type="PROSITE" id="PS51736">
    <property type="entry name" value="RECOMBINASES_3"/>
    <property type="match status" value="1"/>
</dbReference>
<gene>
    <name evidence="3" type="ORF">S03H2_08804</name>
</gene>
<accession>X1ERP8</accession>
<dbReference type="AlphaFoldDB" id="X1ERP8"/>
<dbReference type="GO" id="GO:0003677">
    <property type="term" value="F:DNA binding"/>
    <property type="evidence" value="ECO:0007669"/>
    <property type="project" value="InterPro"/>
</dbReference>
<dbReference type="SUPFAM" id="SSF53041">
    <property type="entry name" value="Resolvase-like"/>
    <property type="match status" value="1"/>
</dbReference>
<dbReference type="InterPro" id="IPR036162">
    <property type="entry name" value="Resolvase-like_N_sf"/>
</dbReference>
<feature type="domain" description="Recombinase" evidence="2">
    <location>
        <begin position="121"/>
        <end position="249"/>
    </location>
</feature>
<feature type="non-terminal residue" evidence="3">
    <location>
        <position position="1"/>
    </location>
</feature>
<dbReference type="EMBL" id="BARU01004348">
    <property type="protein sequence ID" value="GAH19824.1"/>
    <property type="molecule type" value="Genomic_DNA"/>
</dbReference>
<dbReference type="CDD" id="cd00338">
    <property type="entry name" value="Ser_Recombinase"/>
    <property type="match status" value="1"/>
</dbReference>
<dbReference type="InterPro" id="IPR050639">
    <property type="entry name" value="SSR_resolvase"/>
</dbReference>
<dbReference type="Pfam" id="PF00239">
    <property type="entry name" value="Resolvase"/>
    <property type="match status" value="1"/>
</dbReference>
<dbReference type="InterPro" id="IPR011109">
    <property type="entry name" value="DNA_bind_recombinase_dom"/>
</dbReference>
<name>X1ERP8_9ZZZZ</name>
<protein>
    <recommendedName>
        <fullName evidence="4">Recombinase domain-containing protein</fullName>
    </recommendedName>
</protein>
<dbReference type="SMART" id="SM00857">
    <property type="entry name" value="Resolvase"/>
    <property type="match status" value="1"/>
</dbReference>
<dbReference type="GO" id="GO:0000150">
    <property type="term" value="F:DNA strand exchange activity"/>
    <property type="evidence" value="ECO:0007669"/>
    <property type="project" value="InterPro"/>
</dbReference>
<dbReference type="InterPro" id="IPR006119">
    <property type="entry name" value="Resolv_N"/>
</dbReference>
<dbReference type="Gene3D" id="3.40.50.1390">
    <property type="entry name" value="Resolvase, N-terminal catalytic domain"/>
    <property type="match status" value="1"/>
</dbReference>
<organism evidence="3">
    <name type="scientific">marine sediment metagenome</name>
    <dbReference type="NCBI Taxonomy" id="412755"/>
    <lineage>
        <taxon>unclassified sequences</taxon>
        <taxon>metagenomes</taxon>
        <taxon>ecological metagenomes</taxon>
    </lineage>
</organism>
<reference evidence="3" key="1">
    <citation type="journal article" date="2014" name="Front. Microbiol.">
        <title>High frequency of phylogenetically diverse reductive dehalogenase-homologous genes in deep subseafloor sedimentary metagenomes.</title>
        <authorList>
            <person name="Kawai M."/>
            <person name="Futagami T."/>
            <person name="Toyoda A."/>
            <person name="Takaki Y."/>
            <person name="Nishi S."/>
            <person name="Hori S."/>
            <person name="Arai W."/>
            <person name="Tsubouchi T."/>
            <person name="Morono Y."/>
            <person name="Uchiyama I."/>
            <person name="Ito T."/>
            <person name="Fujiyama A."/>
            <person name="Inagaki F."/>
            <person name="Takami H."/>
        </authorList>
    </citation>
    <scope>NUCLEOTIDE SEQUENCE</scope>
    <source>
        <strain evidence="3">Expedition CK06-06</strain>
    </source>
</reference>
<dbReference type="Pfam" id="PF07508">
    <property type="entry name" value="Recombinase"/>
    <property type="match status" value="1"/>
</dbReference>
<evidence type="ECO:0000313" key="3">
    <source>
        <dbReference type="EMBL" id="GAH19824.1"/>
    </source>
</evidence>
<evidence type="ECO:0008006" key="4">
    <source>
        <dbReference type="Google" id="ProtNLM"/>
    </source>
</evidence>
<evidence type="ECO:0000259" key="1">
    <source>
        <dbReference type="PROSITE" id="PS51736"/>
    </source>
</evidence>
<dbReference type="PANTHER" id="PTHR30461">
    <property type="entry name" value="DNA-INVERTASE FROM LAMBDOID PROPHAGE"/>
    <property type="match status" value="1"/>
</dbReference>
<proteinExistence type="predicted"/>
<feature type="non-terminal residue" evidence="3">
    <location>
        <position position="260"/>
    </location>
</feature>
<dbReference type="InterPro" id="IPR038109">
    <property type="entry name" value="DNA_bind_recomb_sf"/>
</dbReference>
<sequence>DIYKEFVDEAESARTANRPAFQNMIALAKQKPKLFDAILVWKLSRFARNREDSIIYKALLRRRGISVISINEKLDDSPSGKMLEGIIEVMDEFYSANLAQDTIRGLKENASRGFRNGGVPPMGYKTKKVVIGANKKSILDIDKNYSPIIQRIFNMFIGGLGAKEIVNKLNTEGIKTNKGKFWSKNVIYYILKNEVYTGTLVWNRKAKNQFKANSNNANEVIRIENKYPALIGKKTFFDVQNLLKERSPKITSPRTISSKY</sequence>
<evidence type="ECO:0000259" key="2">
    <source>
        <dbReference type="PROSITE" id="PS51737"/>
    </source>
</evidence>
<comment type="caution">
    <text evidence="3">The sequence shown here is derived from an EMBL/GenBank/DDBJ whole genome shotgun (WGS) entry which is preliminary data.</text>
</comment>
<dbReference type="Gene3D" id="3.90.1750.20">
    <property type="entry name" value="Putative Large Serine Recombinase, Chain B, Domain 2"/>
    <property type="match status" value="1"/>
</dbReference>